<dbReference type="Proteomes" id="UP000276133">
    <property type="component" value="Unassembled WGS sequence"/>
</dbReference>
<dbReference type="AlphaFoldDB" id="A0A3M7QCK5"/>
<dbReference type="EMBL" id="REGN01006647">
    <property type="protein sequence ID" value="RNA08731.1"/>
    <property type="molecule type" value="Genomic_DNA"/>
</dbReference>
<keyword evidence="3" id="KW-1185">Reference proteome</keyword>
<evidence type="ECO:0000313" key="2">
    <source>
        <dbReference type="EMBL" id="RNA08731.1"/>
    </source>
</evidence>
<evidence type="ECO:0000256" key="1">
    <source>
        <dbReference type="SAM" id="Phobius"/>
    </source>
</evidence>
<proteinExistence type="predicted"/>
<sequence>MYIFSFQIWHHYIRLNLRIQKQSKTSICQNLFVFFILNFFVTVFKLFKKLQFFPYHIEPNRVGVPMSNVKCQMLKMCSLYLCQQNLLECHTCDTPVDYSDIAQIFCKTNCGSILLMGGGLC</sequence>
<name>A0A3M7QCK5_BRAPC</name>
<keyword evidence="1" id="KW-1133">Transmembrane helix</keyword>
<organism evidence="2 3">
    <name type="scientific">Brachionus plicatilis</name>
    <name type="common">Marine rotifer</name>
    <name type="synonym">Brachionus muelleri</name>
    <dbReference type="NCBI Taxonomy" id="10195"/>
    <lineage>
        <taxon>Eukaryota</taxon>
        <taxon>Metazoa</taxon>
        <taxon>Spiralia</taxon>
        <taxon>Gnathifera</taxon>
        <taxon>Rotifera</taxon>
        <taxon>Eurotatoria</taxon>
        <taxon>Monogononta</taxon>
        <taxon>Pseudotrocha</taxon>
        <taxon>Ploima</taxon>
        <taxon>Brachionidae</taxon>
        <taxon>Brachionus</taxon>
    </lineage>
</organism>
<feature type="transmembrane region" description="Helical" evidence="1">
    <location>
        <begin position="27"/>
        <end position="47"/>
    </location>
</feature>
<gene>
    <name evidence="2" type="ORF">BpHYR1_053150</name>
</gene>
<keyword evidence="1" id="KW-0472">Membrane</keyword>
<comment type="caution">
    <text evidence="2">The sequence shown here is derived from an EMBL/GenBank/DDBJ whole genome shotgun (WGS) entry which is preliminary data.</text>
</comment>
<evidence type="ECO:0000313" key="3">
    <source>
        <dbReference type="Proteomes" id="UP000276133"/>
    </source>
</evidence>
<protein>
    <submittedName>
        <fullName evidence="2">Uncharacterized protein</fullName>
    </submittedName>
</protein>
<reference evidence="2 3" key="1">
    <citation type="journal article" date="2018" name="Sci. Rep.">
        <title>Genomic signatures of local adaptation to the degree of environmental predictability in rotifers.</title>
        <authorList>
            <person name="Franch-Gras L."/>
            <person name="Hahn C."/>
            <person name="Garcia-Roger E.M."/>
            <person name="Carmona M.J."/>
            <person name="Serra M."/>
            <person name="Gomez A."/>
        </authorList>
    </citation>
    <scope>NUCLEOTIDE SEQUENCE [LARGE SCALE GENOMIC DNA]</scope>
    <source>
        <strain evidence="2">HYR1</strain>
    </source>
</reference>
<keyword evidence="1" id="KW-0812">Transmembrane</keyword>
<accession>A0A3M7QCK5</accession>